<evidence type="ECO:0000256" key="7">
    <source>
        <dbReference type="ARBA" id="ARBA00023177"/>
    </source>
</evidence>
<dbReference type="Pfam" id="PF00909">
    <property type="entry name" value="Ammonium_transp"/>
    <property type="match status" value="1"/>
</dbReference>
<feature type="transmembrane region" description="Helical" evidence="8">
    <location>
        <begin position="284"/>
        <end position="302"/>
    </location>
</feature>
<name>A0A0S3EZD3_9SPHN</name>
<dbReference type="EMBL" id="CP013264">
    <property type="protein sequence ID" value="ALR20788.1"/>
    <property type="molecule type" value="Genomic_DNA"/>
</dbReference>
<evidence type="ECO:0000313" key="11">
    <source>
        <dbReference type="EMBL" id="ALR20788.1"/>
    </source>
</evidence>
<evidence type="ECO:0000256" key="2">
    <source>
        <dbReference type="ARBA" id="ARBA00005887"/>
    </source>
</evidence>
<comment type="subcellular location">
    <subcellularLocation>
        <location evidence="1">Membrane</location>
        <topology evidence="1">Multi-pass membrane protein</topology>
    </subcellularLocation>
</comment>
<dbReference type="InterPro" id="IPR001905">
    <property type="entry name" value="Ammonium_transpt"/>
</dbReference>
<feature type="transmembrane region" description="Helical" evidence="8">
    <location>
        <begin position="379"/>
        <end position="403"/>
    </location>
</feature>
<accession>A0A0S3EZD3</accession>
<feature type="signal peptide" evidence="9">
    <location>
        <begin position="1"/>
        <end position="26"/>
    </location>
</feature>
<feature type="transmembrane region" description="Helical" evidence="8">
    <location>
        <begin position="126"/>
        <end position="147"/>
    </location>
</feature>
<feature type="transmembrane region" description="Helical" evidence="8">
    <location>
        <begin position="69"/>
        <end position="94"/>
    </location>
</feature>
<feature type="transmembrane region" description="Helical" evidence="8">
    <location>
        <begin position="36"/>
        <end position="57"/>
    </location>
</feature>
<reference evidence="11 12" key="1">
    <citation type="submission" date="2015-11" db="EMBL/GenBank/DDBJ databases">
        <title>A Two-component Flavoprotein Monooxygenase System MeaXY Responsible for para-Hydroxylation of 2-Methyl-6-ethylaniline and 2,6-Diethylaniline in Sphingobium baderi DE-13.</title>
        <authorList>
            <person name="Cheng M."/>
            <person name="Meng Q."/>
            <person name="Yang Y."/>
            <person name="Chu C."/>
            <person name="Yan X."/>
            <person name="He J."/>
            <person name="Li S."/>
        </authorList>
    </citation>
    <scope>NUCLEOTIDE SEQUENCE [LARGE SCALE GENOMIC DNA]</scope>
    <source>
        <strain evidence="11 12">DE-13</strain>
    </source>
</reference>
<keyword evidence="5 8" id="KW-1133">Transmembrane helix</keyword>
<feature type="transmembrane region" description="Helical" evidence="8">
    <location>
        <begin position="251"/>
        <end position="272"/>
    </location>
</feature>
<dbReference type="RefSeq" id="WP_062064738.1">
    <property type="nucleotide sequence ID" value="NZ_CP013264.1"/>
</dbReference>
<dbReference type="GO" id="GO:0005886">
    <property type="term" value="C:plasma membrane"/>
    <property type="evidence" value="ECO:0007669"/>
    <property type="project" value="TreeGrafter"/>
</dbReference>
<comment type="similarity">
    <text evidence="2">Belongs to the ammonia transporter channel (TC 1.A.11.2) family.</text>
</comment>
<keyword evidence="12" id="KW-1185">Reference proteome</keyword>
<feature type="transmembrane region" description="Helical" evidence="8">
    <location>
        <begin position="308"/>
        <end position="325"/>
    </location>
</feature>
<keyword evidence="7" id="KW-0924">Ammonia transport</keyword>
<keyword evidence="3" id="KW-0813">Transport</keyword>
<protein>
    <submittedName>
        <fullName evidence="11">Ammonium transporter</fullName>
    </submittedName>
</protein>
<dbReference type="Gene3D" id="1.10.3430.10">
    <property type="entry name" value="Ammonium transporter AmtB like domains"/>
    <property type="match status" value="1"/>
</dbReference>
<dbReference type="SUPFAM" id="SSF111352">
    <property type="entry name" value="Ammonium transporter"/>
    <property type="match status" value="1"/>
</dbReference>
<proteinExistence type="inferred from homology"/>
<dbReference type="PANTHER" id="PTHR43029:SF10">
    <property type="entry name" value="AMMONIUM TRANSPORTER MEP2"/>
    <property type="match status" value="1"/>
</dbReference>
<dbReference type="OrthoDB" id="9814202at2"/>
<evidence type="ECO:0000256" key="1">
    <source>
        <dbReference type="ARBA" id="ARBA00004141"/>
    </source>
</evidence>
<keyword evidence="4 8" id="KW-0812">Transmembrane</keyword>
<evidence type="ECO:0000256" key="8">
    <source>
        <dbReference type="SAM" id="Phobius"/>
    </source>
</evidence>
<evidence type="ECO:0000256" key="3">
    <source>
        <dbReference type="ARBA" id="ARBA00022448"/>
    </source>
</evidence>
<feature type="transmembrane region" description="Helical" evidence="8">
    <location>
        <begin position="154"/>
        <end position="176"/>
    </location>
</feature>
<dbReference type="InterPro" id="IPR018047">
    <property type="entry name" value="Ammonium_transpt_CS"/>
</dbReference>
<keyword evidence="6 8" id="KW-0472">Membrane</keyword>
<feature type="chain" id="PRO_5006611837" evidence="9">
    <location>
        <begin position="27"/>
        <end position="429"/>
    </location>
</feature>
<dbReference type="InterPro" id="IPR024041">
    <property type="entry name" value="NH4_transpt_AmtB-like_dom"/>
</dbReference>
<organism evidence="11 12">
    <name type="scientific">Sphingobium baderi</name>
    <dbReference type="NCBI Taxonomy" id="1332080"/>
    <lineage>
        <taxon>Bacteria</taxon>
        <taxon>Pseudomonadati</taxon>
        <taxon>Pseudomonadota</taxon>
        <taxon>Alphaproteobacteria</taxon>
        <taxon>Sphingomonadales</taxon>
        <taxon>Sphingomonadaceae</taxon>
        <taxon>Sphingobium</taxon>
    </lineage>
</organism>
<dbReference type="KEGG" id="sbd:ATN00_11265"/>
<dbReference type="AlphaFoldDB" id="A0A0S3EZD3"/>
<feature type="transmembrane region" description="Helical" evidence="8">
    <location>
        <begin position="337"/>
        <end position="359"/>
    </location>
</feature>
<dbReference type="PROSITE" id="PS01219">
    <property type="entry name" value="AMMONIUM_TRANSP"/>
    <property type="match status" value="1"/>
</dbReference>
<dbReference type="STRING" id="1332080.ATN00_11265"/>
<evidence type="ECO:0000256" key="5">
    <source>
        <dbReference type="ARBA" id="ARBA00022989"/>
    </source>
</evidence>
<sequence>MKKPAFSKRHLILPVAALLAPQPAHAQVIAVADSGDTAWMMLCAMLVLLAALPGLALRLAGLSSVRSALSAVAGNMGVAASVSLVWAIAAYSLIYAPGDAWLGGSGNLLLSNLAALRDSMTVPESAFVLFQMSLAILAACVVGGAVVDRARTGWMILFAPLWLLLVYVPTAHWIWGGGWLAGLGVMDFAGGLTVHLCAGFSAISLSLIAGRRASGTASGHAPALSMAGGALIWLGSAGSVGGWALGATDDAATAILNGHFAACAAALGWMVLDKALGRRGTATGAISGALAGLAAIAASAALVSTGGAMLIGLAAAVICRGVSGLMGKSVDDPAHIFALHGIGGLAGVLLLPVFVLPVLGGVGFEGAVDLSGAMLSQVIGVIVVALWSMAGTAIAALLISVVLPLRVSPKEEENGLDTALHGEQAWDFR</sequence>
<evidence type="ECO:0000313" key="12">
    <source>
        <dbReference type="Proteomes" id="UP000056968"/>
    </source>
</evidence>
<evidence type="ECO:0000256" key="6">
    <source>
        <dbReference type="ARBA" id="ARBA00023136"/>
    </source>
</evidence>
<dbReference type="InterPro" id="IPR029020">
    <property type="entry name" value="Ammonium/urea_transptr"/>
</dbReference>
<dbReference type="Proteomes" id="UP000056968">
    <property type="component" value="Chromosome"/>
</dbReference>
<keyword evidence="9" id="KW-0732">Signal</keyword>
<evidence type="ECO:0000256" key="9">
    <source>
        <dbReference type="SAM" id="SignalP"/>
    </source>
</evidence>
<feature type="domain" description="Ammonium transporter AmtB-like" evidence="10">
    <location>
        <begin position="38"/>
        <end position="425"/>
    </location>
</feature>
<evidence type="ECO:0000256" key="4">
    <source>
        <dbReference type="ARBA" id="ARBA00022692"/>
    </source>
</evidence>
<gene>
    <name evidence="11" type="ORF">ATN00_11265</name>
</gene>
<dbReference type="GO" id="GO:0008519">
    <property type="term" value="F:ammonium channel activity"/>
    <property type="evidence" value="ECO:0007669"/>
    <property type="project" value="InterPro"/>
</dbReference>
<feature type="transmembrane region" description="Helical" evidence="8">
    <location>
        <begin position="221"/>
        <end position="245"/>
    </location>
</feature>
<dbReference type="PANTHER" id="PTHR43029">
    <property type="entry name" value="AMMONIUM TRANSPORTER MEP2"/>
    <property type="match status" value="1"/>
</dbReference>
<feature type="transmembrane region" description="Helical" evidence="8">
    <location>
        <begin position="188"/>
        <end position="209"/>
    </location>
</feature>
<evidence type="ECO:0000259" key="10">
    <source>
        <dbReference type="Pfam" id="PF00909"/>
    </source>
</evidence>